<dbReference type="GO" id="GO:0016787">
    <property type="term" value="F:hydrolase activity"/>
    <property type="evidence" value="ECO:0007669"/>
    <property type="project" value="InterPro"/>
</dbReference>
<dbReference type="Gramene" id="TVU41516">
    <property type="protein sequence ID" value="TVU41516"/>
    <property type="gene ID" value="EJB05_15043"/>
</dbReference>
<dbReference type="InterPro" id="IPR013094">
    <property type="entry name" value="AB_hydrolase_3"/>
</dbReference>
<reference evidence="2 3" key="1">
    <citation type="journal article" date="2019" name="Sci. Rep.">
        <title>A high-quality genome of Eragrostis curvula grass provides insights into Poaceae evolution and supports new strategies to enhance forage quality.</title>
        <authorList>
            <person name="Carballo J."/>
            <person name="Santos B.A.C.M."/>
            <person name="Zappacosta D."/>
            <person name="Garbus I."/>
            <person name="Selva J.P."/>
            <person name="Gallo C.A."/>
            <person name="Diaz A."/>
            <person name="Albertini E."/>
            <person name="Caccamo M."/>
            <person name="Echenique V."/>
        </authorList>
    </citation>
    <scope>NUCLEOTIDE SEQUENCE [LARGE SCALE GENOMIC DNA]</scope>
    <source>
        <strain evidence="3">cv. Victoria</strain>
        <tissue evidence="2">Leaf</tissue>
    </source>
</reference>
<dbReference type="InterPro" id="IPR050466">
    <property type="entry name" value="Carboxylest/Gibb_receptor"/>
</dbReference>
<dbReference type="PANTHER" id="PTHR23024">
    <property type="entry name" value="ARYLACETAMIDE DEACETYLASE"/>
    <property type="match status" value="1"/>
</dbReference>
<dbReference type="Pfam" id="PF07859">
    <property type="entry name" value="Abhydrolase_3"/>
    <property type="match status" value="1"/>
</dbReference>
<keyword evidence="3" id="KW-1185">Reference proteome</keyword>
<organism evidence="2 3">
    <name type="scientific">Eragrostis curvula</name>
    <name type="common">weeping love grass</name>
    <dbReference type="NCBI Taxonomy" id="38414"/>
    <lineage>
        <taxon>Eukaryota</taxon>
        <taxon>Viridiplantae</taxon>
        <taxon>Streptophyta</taxon>
        <taxon>Embryophyta</taxon>
        <taxon>Tracheophyta</taxon>
        <taxon>Spermatophyta</taxon>
        <taxon>Magnoliopsida</taxon>
        <taxon>Liliopsida</taxon>
        <taxon>Poales</taxon>
        <taxon>Poaceae</taxon>
        <taxon>PACMAD clade</taxon>
        <taxon>Chloridoideae</taxon>
        <taxon>Eragrostideae</taxon>
        <taxon>Eragrostidinae</taxon>
        <taxon>Eragrostis</taxon>
    </lineage>
</organism>
<evidence type="ECO:0000313" key="3">
    <source>
        <dbReference type="Proteomes" id="UP000324897"/>
    </source>
</evidence>
<gene>
    <name evidence="2" type="ORF">EJB05_15043</name>
</gene>
<dbReference type="PANTHER" id="PTHR23024:SF140">
    <property type="entry name" value="OS07G0162600 PROTEIN"/>
    <property type="match status" value="1"/>
</dbReference>
<sequence>MVGLESSEQPPHVVEDCLGIVQLLSDGTVRRSTDYSSLPLLGDVPSDLPMQWKDVVYDATHALRLCVYRPTTSAGEGEGKKKLPVLVFEVPNFHTGALRLAAELPALVLSANFRLTREHRLPMAHDDADSVLSWLRAQATAADPWLAASADFDGSTAYSSAATRPAATSRTI</sequence>
<dbReference type="Proteomes" id="UP000324897">
    <property type="component" value="Chromosome 4"/>
</dbReference>
<dbReference type="AlphaFoldDB" id="A0A5J9W0S4"/>
<dbReference type="EMBL" id="RWGY01000007">
    <property type="protein sequence ID" value="TVU41516.1"/>
    <property type="molecule type" value="Genomic_DNA"/>
</dbReference>
<dbReference type="InterPro" id="IPR029058">
    <property type="entry name" value="AB_hydrolase_fold"/>
</dbReference>
<feature type="domain" description="Alpha/beta hydrolase fold-3" evidence="1">
    <location>
        <begin position="94"/>
        <end position="151"/>
    </location>
</feature>
<dbReference type="SUPFAM" id="SSF53474">
    <property type="entry name" value="alpha/beta-Hydrolases"/>
    <property type="match status" value="1"/>
</dbReference>
<feature type="non-terminal residue" evidence="2">
    <location>
        <position position="1"/>
    </location>
</feature>
<evidence type="ECO:0000313" key="2">
    <source>
        <dbReference type="EMBL" id="TVU41516.1"/>
    </source>
</evidence>
<accession>A0A5J9W0S4</accession>
<name>A0A5J9W0S4_9POAL</name>
<dbReference type="OrthoDB" id="408631at2759"/>
<protein>
    <recommendedName>
        <fullName evidence="1">Alpha/beta hydrolase fold-3 domain-containing protein</fullName>
    </recommendedName>
</protein>
<comment type="caution">
    <text evidence="2">The sequence shown here is derived from an EMBL/GenBank/DDBJ whole genome shotgun (WGS) entry which is preliminary data.</text>
</comment>
<evidence type="ECO:0000259" key="1">
    <source>
        <dbReference type="Pfam" id="PF07859"/>
    </source>
</evidence>
<proteinExistence type="predicted"/>
<dbReference type="Gene3D" id="3.40.50.1820">
    <property type="entry name" value="alpha/beta hydrolase"/>
    <property type="match status" value="1"/>
</dbReference>